<dbReference type="EMBL" id="BQKI01000074">
    <property type="protein sequence ID" value="GJN20288.1"/>
    <property type="molecule type" value="Genomic_DNA"/>
</dbReference>
<accession>A0AAV5ED33</accession>
<organism evidence="2 3">
    <name type="scientific">Eleusine coracana subsp. coracana</name>
    <dbReference type="NCBI Taxonomy" id="191504"/>
    <lineage>
        <taxon>Eukaryota</taxon>
        <taxon>Viridiplantae</taxon>
        <taxon>Streptophyta</taxon>
        <taxon>Embryophyta</taxon>
        <taxon>Tracheophyta</taxon>
        <taxon>Spermatophyta</taxon>
        <taxon>Magnoliopsida</taxon>
        <taxon>Liliopsida</taxon>
        <taxon>Poales</taxon>
        <taxon>Poaceae</taxon>
        <taxon>PACMAD clade</taxon>
        <taxon>Chloridoideae</taxon>
        <taxon>Cynodonteae</taxon>
        <taxon>Eleusininae</taxon>
        <taxon>Eleusine</taxon>
    </lineage>
</organism>
<dbReference type="AlphaFoldDB" id="A0AAV5ED33"/>
<name>A0AAV5ED33_ELECO</name>
<gene>
    <name evidence="2" type="primary">gb07646</name>
    <name evidence="2" type="ORF">PR202_gb07646</name>
</gene>
<proteinExistence type="predicted"/>
<feature type="region of interest" description="Disordered" evidence="1">
    <location>
        <begin position="1"/>
        <end position="44"/>
    </location>
</feature>
<sequence>MMASSVGEDEANPSATMHEGGNRLAGKDTGRKQGSWGMRFAHGRTWRPARGRSARLSCSGWGRAGGRSGKLWGDQAQLGARIDGWHAHEQASLEKEASMAGELLCVSREEERKK</sequence>
<evidence type="ECO:0000313" key="2">
    <source>
        <dbReference type="EMBL" id="GJN20288.1"/>
    </source>
</evidence>
<protein>
    <submittedName>
        <fullName evidence="2">Uncharacterized protein</fullName>
    </submittedName>
</protein>
<reference evidence="2" key="2">
    <citation type="submission" date="2021-12" db="EMBL/GenBank/DDBJ databases">
        <title>Resequencing data analysis of finger millet.</title>
        <authorList>
            <person name="Hatakeyama M."/>
            <person name="Aluri S."/>
            <person name="Balachadran M.T."/>
            <person name="Sivarajan S.R."/>
            <person name="Poveda L."/>
            <person name="Shimizu-Inatsugi R."/>
            <person name="Schlapbach R."/>
            <person name="Sreeman S.M."/>
            <person name="Shimizu K.K."/>
        </authorList>
    </citation>
    <scope>NUCLEOTIDE SEQUENCE</scope>
</reference>
<evidence type="ECO:0000313" key="3">
    <source>
        <dbReference type="Proteomes" id="UP001054889"/>
    </source>
</evidence>
<evidence type="ECO:0000256" key="1">
    <source>
        <dbReference type="SAM" id="MobiDB-lite"/>
    </source>
</evidence>
<reference evidence="2" key="1">
    <citation type="journal article" date="2018" name="DNA Res.">
        <title>Multiple hybrid de novo genome assembly of finger millet, an orphan allotetraploid crop.</title>
        <authorList>
            <person name="Hatakeyama M."/>
            <person name="Aluri S."/>
            <person name="Balachadran M.T."/>
            <person name="Sivarajan S.R."/>
            <person name="Patrignani A."/>
            <person name="Gruter S."/>
            <person name="Poveda L."/>
            <person name="Shimizu-Inatsugi R."/>
            <person name="Baeten J."/>
            <person name="Francoijs K.J."/>
            <person name="Nataraja K.N."/>
            <person name="Reddy Y.A.N."/>
            <person name="Phadnis S."/>
            <person name="Ravikumar R.L."/>
            <person name="Schlapbach R."/>
            <person name="Sreeman S.M."/>
            <person name="Shimizu K.K."/>
        </authorList>
    </citation>
    <scope>NUCLEOTIDE SEQUENCE</scope>
</reference>
<comment type="caution">
    <text evidence="2">The sequence shown here is derived from an EMBL/GenBank/DDBJ whole genome shotgun (WGS) entry which is preliminary data.</text>
</comment>
<dbReference type="Proteomes" id="UP001054889">
    <property type="component" value="Unassembled WGS sequence"/>
</dbReference>
<keyword evidence="3" id="KW-1185">Reference proteome</keyword>